<keyword evidence="5" id="KW-0143">Chaperone</keyword>
<sequence length="135" mass="15467">MDYRNKNLRQEYLKQSVMTASPCELIVMLYDSCIKNLKLAEICLTENNDLSGAHTHFRNAQDIIMELINCLDPGVELSAKLLDIYEYLLRTLRDMNIKKDLTLLPDMLDILTSIRDTWQQISKSSYGFASEVSAG</sequence>
<evidence type="ECO:0000256" key="1">
    <source>
        <dbReference type="ARBA" id="ARBA00004514"/>
    </source>
</evidence>
<dbReference type="GO" id="GO:0044780">
    <property type="term" value="P:bacterial-type flagellum assembly"/>
    <property type="evidence" value="ECO:0007669"/>
    <property type="project" value="InterPro"/>
</dbReference>
<keyword evidence="3 6" id="KW-0963">Cytoplasm</keyword>
<dbReference type="AlphaFoldDB" id="A0A1M5W9H1"/>
<keyword evidence="7" id="KW-0969">Cilium</keyword>
<evidence type="ECO:0000313" key="8">
    <source>
        <dbReference type="Proteomes" id="UP000183995"/>
    </source>
</evidence>
<dbReference type="PIRSF" id="PIRSF039090">
    <property type="entry name" value="Flis"/>
    <property type="match status" value="1"/>
</dbReference>
<evidence type="ECO:0000313" key="7">
    <source>
        <dbReference type="EMBL" id="SHH84115.1"/>
    </source>
</evidence>
<keyword evidence="4 6" id="KW-1005">Bacterial flagellum biogenesis</keyword>
<name>A0A1M5W9H1_9FIRM</name>
<dbReference type="PANTHER" id="PTHR34773">
    <property type="entry name" value="FLAGELLAR SECRETION CHAPERONE FLIS"/>
    <property type="match status" value="1"/>
</dbReference>
<evidence type="ECO:0000256" key="4">
    <source>
        <dbReference type="ARBA" id="ARBA00022795"/>
    </source>
</evidence>
<dbReference type="RefSeq" id="WP_084726279.1">
    <property type="nucleotide sequence ID" value="NZ_FQXV01000003.1"/>
</dbReference>
<evidence type="ECO:0000256" key="6">
    <source>
        <dbReference type="PIRNR" id="PIRNR039090"/>
    </source>
</evidence>
<organism evidence="7 8">
    <name type="scientific">Sporobacter termitidis DSM 10068</name>
    <dbReference type="NCBI Taxonomy" id="1123282"/>
    <lineage>
        <taxon>Bacteria</taxon>
        <taxon>Bacillati</taxon>
        <taxon>Bacillota</taxon>
        <taxon>Clostridia</taxon>
        <taxon>Eubacteriales</taxon>
        <taxon>Oscillospiraceae</taxon>
        <taxon>Sporobacter</taxon>
    </lineage>
</organism>
<gene>
    <name evidence="7" type="ORF">SAMN02745823_01137</name>
</gene>
<dbReference type="Proteomes" id="UP000183995">
    <property type="component" value="Unassembled WGS sequence"/>
</dbReference>
<dbReference type="Pfam" id="PF02561">
    <property type="entry name" value="FliS"/>
    <property type="match status" value="1"/>
</dbReference>
<dbReference type="GO" id="GO:0005829">
    <property type="term" value="C:cytosol"/>
    <property type="evidence" value="ECO:0007669"/>
    <property type="project" value="UniProtKB-SubCell"/>
</dbReference>
<comment type="similarity">
    <text evidence="2 6">Belongs to the FliS family.</text>
</comment>
<proteinExistence type="inferred from homology"/>
<evidence type="ECO:0000256" key="3">
    <source>
        <dbReference type="ARBA" id="ARBA00022490"/>
    </source>
</evidence>
<evidence type="ECO:0000256" key="5">
    <source>
        <dbReference type="ARBA" id="ARBA00023186"/>
    </source>
</evidence>
<dbReference type="PANTHER" id="PTHR34773:SF1">
    <property type="entry name" value="FLAGELLAR SECRETION CHAPERONE FLIS"/>
    <property type="match status" value="1"/>
</dbReference>
<reference evidence="7 8" key="1">
    <citation type="submission" date="2016-11" db="EMBL/GenBank/DDBJ databases">
        <authorList>
            <person name="Jaros S."/>
            <person name="Januszkiewicz K."/>
            <person name="Wedrychowicz H."/>
        </authorList>
    </citation>
    <scope>NUCLEOTIDE SEQUENCE [LARGE SCALE GENOMIC DNA]</scope>
    <source>
        <strain evidence="7 8">DSM 10068</strain>
    </source>
</reference>
<dbReference type="InterPro" id="IPR036584">
    <property type="entry name" value="FliS_sf"/>
</dbReference>
<comment type="subcellular location">
    <subcellularLocation>
        <location evidence="1 6">Cytoplasm</location>
        <location evidence="1 6">Cytosol</location>
    </subcellularLocation>
</comment>
<dbReference type="STRING" id="1123282.SAMN02745823_01137"/>
<dbReference type="Gene3D" id="1.20.120.340">
    <property type="entry name" value="Flagellar protein FliS"/>
    <property type="match status" value="1"/>
</dbReference>
<dbReference type="SUPFAM" id="SSF101116">
    <property type="entry name" value="Flagellar export chaperone FliS"/>
    <property type="match status" value="1"/>
</dbReference>
<protein>
    <recommendedName>
        <fullName evidence="6">Flagellar secretion chaperone FliS</fullName>
    </recommendedName>
</protein>
<keyword evidence="7" id="KW-0966">Cell projection</keyword>
<keyword evidence="8" id="KW-1185">Reference proteome</keyword>
<dbReference type="OrthoDB" id="1524959at2"/>
<dbReference type="GO" id="GO:0071973">
    <property type="term" value="P:bacterial-type flagellum-dependent cell motility"/>
    <property type="evidence" value="ECO:0007669"/>
    <property type="project" value="TreeGrafter"/>
</dbReference>
<evidence type="ECO:0000256" key="2">
    <source>
        <dbReference type="ARBA" id="ARBA00008787"/>
    </source>
</evidence>
<dbReference type="EMBL" id="FQXV01000003">
    <property type="protein sequence ID" value="SHH84115.1"/>
    <property type="molecule type" value="Genomic_DNA"/>
</dbReference>
<dbReference type="NCBIfam" id="TIGR00208">
    <property type="entry name" value="fliS"/>
    <property type="match status" value="1"/>
</dbReference>
<accession>A0A1M5W9H1</accession>
<dbReference type="InterPro" id="IPR003713">
    <property type="entry name" value="FliS"/>
</dbReference>
<dbReference type="CDD" id="cd16098">
    <property type="entry name" value="FliS"/>
    <property type="match status" value="1"/>
</dbReference>
<keyword evidence="7" id="KW-0282">Flagellum</keyword>